<dbReference type="InterPro" id="IPR011646">
    <property type="entry name" value="KAP_P-loop"/>
</dbReference>
<organism evidence="2 3">
    <name type="scientific">Alkanindiges illinoisensis</name>
    <dbReference type="NCBI Taxonomy" id="197183"/>
    <lineage>
        <taxon>Bacteria</taxon>
        <taxon>Pseudomonadati</taxon>
        <taxon>Pseudomonadota</taxon>
        <taxon>Gammaproteobacteria</taxon>
        <taxon>Moraxellales</taxon>
        <taxon>Moraxellaceae</taxon>
        <taxon>Alkanindiges</taxon>
    </lineage>
</organism>
<evidence type="ECO:0000313" key="3">
    <source>
        <dbReference type="Proteomes" id="UP000297834"/>
    </source>
</evidence>
<dbReference type="Gene3D" id="3.40.50.300">
    <property type="entry name" value="P-loop containing nucleotide triphosphate hydrolases"/>
    <property type="match status" value="1"/>
</dbReference>
<dbReference type="OrthoDB" id="6627169at2"/>
<dbReference type="InterPro" id="IPR027417">
    <property type="entry name" value="P-loop_NTPase"/>
</dbReference>
<dbReference type="AlphaFoldDB" id="A0A4Y7XAL1"/>
<feature type="domain" description="KAP NTPase" evidence="1">
    <location>
        <begin position="286"/>
        <end position="441"/>
    </location>
</feature>
<dbReference type="RefSeq" id="WP_134244904.1">
    <property type="nucleotide sequence ID" value="NZ_SNTY01000047.1"/>
</dbReference>
<accession>A0A4Y7XAL1</accession>
<proteinExistence type="predicted"/>
<evidence type="ECO:0000259" key="1">
    <source>
        <dbReference type="Pfam" id="PF07693"/>
    </source>
</evidence>
<dbReference type="Proteomes" id="UP000297834">
    <property type="component" value="Unassembled WGS sequence"/>
</dbReference>
<reference evidence="2 3" key="1">
    <citation type="submission" date="2019-03" db="EMBL/GenBank/DDBJ databases">
        <title>Alkanindiges illinoisensis: a potential pathogenic isolated from ascites of a gastric cancer patient with abdominal metastasis.</title>
        <authorList>
            <person name="Hu X."/>
            <person name="Yang B."/>
            <person name="Yan X."/>
            <person name="Lin L."/>
            <person name="Zhao H."/>
            <person name="Zhou F."/>
            <person name="Su B."/>
            <person name="Chen J."/>
            <person name="Rui Y."/>
            <person name="Wang Q."/>
            <person name="Zheng L."/>
        </authorList>
    </citation>
    <scope>NUCLEOTIDE SEQUENCE [LARGE SCALE GENOMIC DNA]</scope>
    <source>
        <strain evidence="2 3">NFYY 23406</strain>
    </source>
</reference>
<comment type="caution">
    <text evidence="2">The sequence shown here is derived from an EMBL/GenBank/DDBJ whole genome shotgun (WGS) entry which is preliminary data.</text>
</comment>
<sequence>MTDYISQVLETFNTLKEKDVNEAETRKKVIDKIIENILGWDDADISYEERVSEDGLTTYADYIIKTANSSLLIEAKRVGKVLFNTPHRRRSKLTGSLMHGEGGQAIIQARDYCRKKSIPFAIVTNGDQWIIFPAIRTDQIPFADSYAIIFESLSQALREEADYFYSLLSREGVIEGNLANELLGRAIDQLEERRLNCFFRTSRSRHQNPIYPLIENEVTLAFSDSIIDTDTNLLEKCYVKNADRQKFDNKVRMHLQKKEPLFQSQPKRPMRKQESMALKSSLEIASSKSRPLAILILGSVGTGKTTFLEYTKRITASAFFRETPEKPFPQWIQIDFRNFSQNESPIKFIYQNIFSYITRDSFLKDYKKTIEPAYEKDIESLRNGPLFLISQNEEKFNGKISEMILNDYENIDPYVNKILSYYTQKAPIFLVIDNVDQFEQDSVQSDIFADSIALAGRLNLNLIIAMRESTYVNHRNSPTFDAFDFDPIHIEPPEIPAVISKRFFLTEQLLKDKRGEFIANNGAKFTTPDLSLFIGLIKSSVLGTEIGERIDVLANNDVRLALRMTREFLAHGYSDPAKALNTYQTKGDYRLPVQEAFRSILLGNQMVYREEFSVIGNPLDSRLGKNNSELLRLFILAALVKNSSMTGPNSLSGPDIRKNLHELGFSETDTFKVLADLCNLRFVHTKSHQLATINSSYYPSRLGGHIIRNLLGDLTFIENILMDTFISNTDIWNDLKKLSQDISDERNIVSRIDLRVKRAKIFYSYMSSLYLPLFNEAVRRNLEGIWLTNPLNEMNPTFTRNCDKAKQSARFNYGKSNQ</sequence>
<dbReference type="Pfam" id="PF07693">
    <property type="entry name" value="KAP_NTPase"/>
    <property type="match status" value="1"/>
</dbReference>
<keyword evidence="3" id="KW-1185">Reference proteome</keyword>
<protein>
    <recommendedName>
        <fullName evidence="1">KAP NTPase domain-containing protein</fullName>
    </recommendedName>
</protein>
<gene>
    <name evidence="2" type="ORF">E2B99_10540</name>
</gene>
<dbReference type="SUPFAM" id="SSF52540">
    <property type="entry name" value="P-loop containing nucleoside triphosphate hydrolases"/>
    <property type="match status" value="1"/>
</dbReference>
<name>A0A4Y7XAL1_9GAMM</name>
<dbReference type="EMBL" id="SNTY01000047">
    <property type="protein sequence ID" value="TEU24988.1"/>
    <property type="molecule type" value="Genomic_DNA"/>
</dbReference>
<evidence type="ECO:0000313" key="2">
    <source>
        <dbReference type="EMBL" id="TEU24988.1"/>
    </source>
</evidence>